<proteinExistence type="predicted"/>
<organism evidence="2 3">
    <name type="scientific">Acer negundo</name>
    <name type="common">Box elder</name>
    <dbReference type="NCBI Taxonomy" id="4023"/>
    <lineage>
        <taxon>Eukaryota</taxon>
        <taxon>Viridiplantae</taxon>
        <taxon>Streptophyta</taxon>
        <taxon>Embryophyta</taxon>
        <taxon>Tracheophyta</taxon>
        <taxon>Spermatophyta</taxon>
        <taxon>Magnoliopsida</taxon>
        <taxon>eudicotyledons</taxon>
        <taxon>Gunneridae</taxon>
        <taxon>Pentapetalae</taxon>
        <taxon>rosids</taxon>
        <taxon>malvids</taxon>
        <taxon>Sapindales</taxon>
        <taxon>Sapindaceae</taxon>
        <taxon>Hippocastanoideae</taxon>
        <taxon>Acereae</taxon>
        <taxon>Acer</taxon>
    </lineage>
</organism>
<gene>
    <name evidence="2" type="ORF">LWI28_022186</name>
</gene>
<protein>
    <submittedName>
        <fullName evidence="2">Uncharacterized protein</fullName>
    </submittedName>
</protein>
<comment type="caution">
    <text evidence="2">The sequence shown here is derived from an EMBL/GenBank/DDBJ whole genome shotgun (WGS) entry which is preliminary data.</text>
</comment>
<name>A0AAD5NNV0_ACENE</name>
<sequence>MLPERAGLICPTVHPSTYSSTFSPTKIQRAISRQLRPDSTWTHNRRPKHPSESAPDFNRNSRQCHVIDYRLNLILTWSCTRAVSAFRVTSWSSGV</sequence>
<reference evidence="2" key="1">
    <citation type="journal article" date="2022" name="Plant J.">
        <title>Strategies of tolerance reflected in two North American maple genomes.</title>
        <authorList>
            <person name="McEvoy S.L."/>
            <person name="Sezen U.U."/>
            <person name="Trouern-Trend A."/>
            <person name="McMahon S.M."/>
            <person name="Schaberg P.G."/>
            <person name="Yang J."/>
            <person name="Wegrzyn J.L."/>
            <person name="Swenson N.G."/>
        </authorList>
    </citation>
    <scope>NUCLEOTIDE SEQUENCE</scope>
    <source>
        <strain evidence="2">91603</strain>
    </source>
</reference>
<evidence type="ECO:0000313" key="2">
    <source>
        <dbReference type="EMBL" id="KAI9170073.1"/>
    </source>
</evidence>
<dbReference type="Proteomes" id="UP001064489">
    <property type="component" value="Chromosome 7"/>
</dbReference>
<dbReference type="EMBL" id="JAJSOW010000104">
    <property type="protein sequence ID" value="KAI9170073.1"/>
    <property type="molecule type" value="Genomic_DNA"/>
</dbReference>
<reference evidence="2" key="2">
    <citation type="submission" date="2023-02" db="EMBL/GenBank/DDBJ databases">
        <authorList>
            <person name="Swenson N.G."/>
            <person name="Wegrzyn J.L."/>
            <person name="Mcevoy S.L."/>
        </authorList>
    </citation>
    <scope>NUCLEOTIDE SEQUENCE</scope>
    <source>
        <strain evidence="2">91603</strain>
        <tissue evidence="2">Leaf</tissue>
    </source>
</reference>
<dbReference type="AlphaFoldDB" id="A0AAD5NNV0"/>
<accession>A0AAD5NNV0</accession>
<feature type="region of interest" description="Disordered" evidence="1">
    <location>
        <begin position="33"/>
        <end position="59"/>
    </location>
</feature>
<keyword evidence="3" id="KW-1185">Reference proteome</keyword>
<evidence type="ECO:0000313" key="3">
    <source>
        <dbReference type="Proteomes" id="UP001064489"/>
    </source>
</evidence>
<evidence type="ECO:0000256" key="1">
    <source>
        <dbReference type="SAM" id="MobiDB-lite"/>
    </source>
</evidence>